<proteinExistence type="predicted"/>
<dbReference type="Proteomes" id="UP001314263">
    <property type="component" value="Unassembled WGS sequence"/>
</dbReference>
<dbReference type="InterPro" id="IPR036322">
    <property type="entry name" value="WD40_repeat_dom_sf"/>
</dbReference>
<feature type="coiled-coil region" evidence="1">
    <location>
        <begin position="174"/>
        <end position="274"/>
    </location>
</feature>
<comment type="caution">
    <text evidence="3">The sequence shown here is derived from an EMBL/GenBank/DDBJ whole genome shotgun (WGS) entry which is preliminary data.</text>
</comment>
<dbReference type="EMBL" id="CAUYUE010000006">
    <property type="protein sequence ID" value="CAK0781369.1"/>
    <property type="molecule type" value="Genomic_DNA"/>
</dbReference>
<dbReference type="InterPro" id="IPR052993">
    <property type="entry name" value="CFA-57"/>
</dbReference>
<keyword evidence="4" id="KW-1185">Reference proteome</keyword>
<evidence type="ECO:0000256" key="1">
    <source>
        <dbReference type="SAM" id="Coils"/>
    </source>
</evidence>
<gene>
    <name evidence="3" type="ORF">CVIRNUC_005356</name>
</gene>
<evidence type="ECO:0000313" key="4">
    <source>
        <dbReference type="Proteomes" id="UP001314263"/>
    </source>
</evidence>
<accession>A0AAV1I4A5</accession>
<name>A0AAV1I4A5_9CHLO</name>
<evidence type="ECO:0000313" key="3">
    <source>
        <dbReference type="EMBL" id="CAK0781369.1"/>
    </source>
</evidence>
<dbReference type="PANTHER" id="PTHR32215:SF0">
    <property type="entry name" value="CILIA- AND FLAGELLA-ASSOCIATED PROTEIN 57"/>
    <property type="match status" value="1"/>
</dbReference>
<reference evidence="3 4" key="1">
    <citation type="submission" date="2023-10" db="EMBL/GenBank/DDBJ databases">
        <authorList>
            <person name="Maclean D."/>
            <person name="Macfadyen A."/>
        </authorList>
    </citation>
    <scope>NUCLEOTIDE SEQUENCE [LARGE SCALE GENOMIC DNA]</scope>
</reference>
<organism evidence="3 4">
    <name type="scientific">Coccomyxa viridis</name>
    <dbReference type="NCBI Taxonomy" id="1274662"/>
    <lineage>
        <taxon>Eukaryota</taxon>
        <taxon>Viridiplantae</taxon>
        <taxon>Chlorophyta</taxon>
        <taxon>core chlorophytes</taxon>
        <taxon>Trebouxiophyceae</taxon>
        <taxon>Trebouxiophyceae incertae sedis</taxon>
        <taxon>Coccomyxaceae</taxon>
        <taxon>Coccomyxa</taxon>
    </lineage>
</organism>
<feature type="region of interest" description="Disordered" evidence="2">
    <location>
        <begin position="436"/>
        <end position="458"/>
    </location>
</feature>
<evidence type="ECO:0000256" key="2">
    <source>
        <dbReference type="SAM" id="MobiDB-lite"/>
    </source>
</evidence>
<dbReference type="PANTHER" id="PTHR32215">
    <property type="entry name" value="CILIA- AND FLAGELLA-ASSOCIATED PROTEIN 57"/>
    <property type="match status" value="1"/>
</dbReference>
<sequence length="458" mass="51491">MGLERRCHRTGCCAGGRTLYAGTESGCIRCYRLPLTGEFQEYRCFSTAVLRLCMGSEGTLLFATSADGAIATFDAKERDPMRMPRRDQGEKLSWADEVFISKADFDDKKQRMSDLEGQVHDVKMQNEYNLRLKDAAMNDRVRELTEKHAAEAEVAEAARVALQQEKGQQQASYEEKLKDAAEHQQAQLSALDDQFQSKLLAEADRYEELSREKEALNESWDEQNRQLLAQHEQLLEEEAADMVDQAQQEKEEAEQEAEKARRQMELDVDEEIEQLKSNYEARLAAEQETGLRLRGELGLLKKRVGGFQGQAEELQAQLQRMHDLEASLHKDIEGLEAEVLQQKTEAAAQAESAARAAKAFSAAENRLESAAAETAELQQKIGDLQQQLAPFEGRVQAANADTKARDKELGTVRAEKDKLQVKVKDLELKVKAARREAETSSAALRTAQRAKKWASPQC</sequence>
<keyword evidence="1" id="KW-0175">Coiled coil</keyword>
<protein>
    <submittedName>
        <fullName evidence="3">Uncharacterized protein</fullName>
    </submittedName>
</protein>
<dbReference type="AlphaFoldDB" id="A0AAV1I4A5"/>
<dbReference type="SUPFAM" id="SSF50978">
    <property type="entry name" value="WD40 repeat-like"/>
    <property type="match status" value="1"/>
</dbReference>